<dbReference type="GO" id="GO:0046872">
    <property type="term" value="F:metal ion binding"/>
    <property type="evidence" value="ECO:0007669"/>
    <property type="project" value="UniProtKB-KW"/>
</dbReference>
<dbReference type="InterPro" id="IPR015991">
    <property type="entry name" value="TatD/YcfH-like"/>
</dbReference>
<evidence type="ECO:0000256" key="1">
    <source>
        <dbReference type="ARBA" id="ARBA00009275"/>
    </source>
</evidence>
<evidence type="ECO:0000256" key="2">
    <source>
        <dbReference type="ARBA" id="ARBA00022723"/>
    </source>
</evidence>
<dbReference type="SUPFAM" id="SSF51556">
    <property type="entry name" value="Metallo-dependent hydrolases"/>
    <property type="match status" value="1"/>
</dbReference>
<reference evidence="4 5" key="1">
    <citation type="submission" date="2017-12" db="EMBL/GenBank/DDBJ databases">
        <title>Kangiella profundi FT102 completed genome.</title>
        <authorList>
            <person name="Xu J."/>
            <person name="Wang J."/>
            <person name="Lu Y."/>
        </authorList>
    </citation>
    <scope>NUCLEOTIDE SEQUENCE [LARGE SCALE GENOMIC DNA]</scope>
    <source>
        <strain evidence="4 5">FT102</strain>
    </source>
</reference>
<dbReference type="GO" id="GO:0005829">
    <property type="term" value="C:cytosol"/>
    <property type="evidence" value="ECO:0007669"/>
    <property type="project" value="TreeGrafter"/>
</dbReference>
<sequence length="264" mass="29900">MLIDSHCHLDRLDLGAYDNDLNKALDFARSRGVKHMLCVGITLDKFDDVRLIAEAHDDISCSVGIHPLYDAVSEADVELLVEKAKHPKVVAIGETGLDYFYNKEPENHKLQQESFRKHIQAARLAKLPVIVHTRDARQDTIDILREEQAQECGGVLHCFTESLEMAKAALELGFYISFSGIVTFRNAEELREVCRQIPLDRLLIETDSPYLAPVPYRGKSNQPAYVKEVGQFVADLHHISYEELCEITANNYKMLFDKSVVTIT</sequence>
<dbReference type="FunFam" id="3.20.20.140:FF:000005">
    <property type="entry name" value="TatD family hydrolase"/>
    <property type="match status" value="1"/>
</dbReference>
<dbReference type="PIRSF" id="PIRSF005902">
    <property type="entry name" value="DNase_TatD"/>
    <property type="match status" value="1"/>
</dbReference>
<protein>
    <submittedName>
        <fullName evidence="4">Hydrolase TatD</fullName>
    </submittedName>
</protein>
<dbReference type="Pfam" id="PF01026">
    <property type="entry name" value="TatD_DNase"/>
    <property type="match status" value="1"/>
</dbReference>
<name>A0A2K9AY55_9GAMM</name>
<dbReference type="NCBIfam" id="TIGR00010">
    <property type="entry name" value="YchF/TatD family DNA exonuclease"/>
    <property type="match status" value="1"/>
</dbReference>
<dbReference type="Proteomes" id="UP000232693">
    <property type="component" value="Chromosome"/>
</dbReference>
<dbReference type="PROSITE" id="PS01137">
    <property type="entry name" value="TATD_1"/>
    <property type="match status" value="1"/>
</dbReference>
<dbReference type="PANTHER" id="PTHR46124:SF2">
    <property type="entry name" value="D-AMINOACYL-TRNA DEACYLASE"/>
    <property type="match status" value="1"/>
</dbReference>
<dbReference type="OrthoDB" id="9810005at2"/>
<keyword evidence="5" id="KW-1185">Reference proteome</keyword>
<dbReference type="InterPro" id="IPR001130">
    <property type="entry name" value="TatD-like"/>
</dbReference>
<evidence type="ECO:0000313" key="5">
    <source>
        <dbReference type="Proteomes" id="UP000232693"/>
    </source>
</evidence>
<dbReference type="GO" id="GO:0016788">
    <property type="term" value="F:hydrolase activity, acting on ester bonds"/>
    <property type="evidence" value="ECO:0007669"/>
    <property type="project" value="InterPro"/>
</dbReference>
<dbReference type="InterPro" id="IPR018228">
    <property type="entry name" value="DNase_TatD-rel_CS"/>
</dbReference>
<gene>
    <name evidence="4" type="ORF">CW740_05730</name>
</gene>
<dbReference type="PANTHER" id="PTHR46124">
    <property type="entry name" value="D-AMINOACYL-TRNA DEACYLASE"/>
    <property type="match status" value="1"/>
</dbReference>
<dbReference type="CDD" id="cd01310">
    <property type="entry name" value="TatD_DNAse"/>
    <property type="match status" value="1"/>
</dbReference>
<comment type="similarity">
    <text evidence="1">Belongs to the metallo-dependent hydrolases superfamily. TatD-type hydrolase family.</text>
</comment>
<dbReference type="EMBL" id="CP025120">
    <property type="protein sequence ID" value="AUD78779.1"/>
    <property type="molecule type" value="Genomic_DNA"/>
</dbReference>
<dbReference type="Gene3D" id="3.20.20.140">
    <property type="entry name" value="Metal-dependent hydrolases"/>
    <property type="match status" value="1"/>
</dbReference>
<dbReference type="RefSeq" id="WP_106646630.1">
    <property type="nucleotide sequence ID" value="NZ_BMGO01000001.1"/>
</dbReference>
<dbReference type="InterPro" id="IPR032466">
    <property type="entry name" value="Metal_Hydrolase"/>
</dbReference>
<evidence type="ECO:0000256" key="3">
    <source>
        <dbReference type="ARBA" id="ARBA00022801"/>
    </source>
</evidence>
<keyword evidence="2" id="KW-0479">Metal-binding</keyword>
<evidence type="ECO:0000313" key="4">
    <source>
        <dbReference type="EMBL" id="AUD78779.1"/>
    </source>
</evidence>
<keyword evidence="3 4" id="KW-0378">Hydrolase</keyword>
<organism evidence="4 5">
    <name type="scientific">Kangiella profundi</name>
    <dbReference type="NCBI Taxonomy" id="1561924"/>
    <lineage>
        <taxon>Bacteria</taxon>
        <taxon>Pseudomonadati</taxon>
        <taxon>Pseudomonadota</taxon>
        <taxon>Gammaproteobacteria</taxon>
        <taxon>Kangiellales</taxon>
        <taxon>Kangiellaceae</taxon>
        <taxon>Kangiella</taxon>
    </lineage>
</organism>
<accession>A0A2K9AY55</accession>
<dbReference type="KEGG" id="kpd:CW740_05730"/>
<dbReference type="GO" id="GO:0004536">
    <property type="term" value="F:DNA nuclease activity"/>
    <property type="evidence" value="ECO:0007669"/>
    <property type="project" value="InterPro"/>
</dbReference>
<proteinExistence type="inferred from homology"/>
<dbReference type="AlphaFoldDB" id="A0A2K9AY55"/>